<dbReference type="PANTHER" id="PTHR33602">
    <property type="entry name" value="REGULATORY PROTEIN RECX FAMILY PROTEIN"/>
    <property type="match status" value="1"/>
</dbReference>
<feature type="coiled-coil region" evidence="7">
    <location>
        <begin position="92"/>
        <end position="126"/>
    </location>
</feature>
<dbReference type="InterPro" id="IPR036388">
    <property type="entry name" value="WH-like_DNA-bd_sf"/>
</dbReference>
<sequence length="243" mass="28727">MQLEEDMEGQQEETEVSHFPDDQELVITAVERQPKQKGRYLISFGEYKLSIHEDVMIKYRMLRGNQFTKQELEDIVLADEKQRAYVQALKYLERKQRTRKELADRLKEKEISQSVIEQALQRLEQEGLINDELYAKQWASQRISSQRKGRAWVRQELRQKGVDKSLISDALDEVSQEQEFESCLIVGRKKWNQTRGEVMDKKRKTGSFLMRRGFSGDHVRMAINQFIQENGDADEELEDFSFD</sequence>
<evidence type="ECO:0000313" key="12">
    <source>
        <dbReference type="Proteomes" id="UP001343257"/>
    </source>
</evidence>
<dbReference type="InterPro" id="IPR053925">
    <property type="entry name" value="RecX_HTH_3rd"/>
</dbReference>
<feature type="domain" description="RecX first three-helical" evidence="10">
    <location>
        <begin position="84"/>
        <end position="123"/>
    </location>
</feature>
<dbReference type="CDD" id="cd00090">
    <property type="entry name" value="HTH_ARSR"/>
    <property type="match status" value="1"/>
</dbReference>
<keyword evidence="5" id="KW-0238">DNA-binding</keyword>
<accession>A0ABU6PQ15</accession>
<comment type="function">
    <text evidence="6">Modulates RecA activity.</text>
</comment>
<dbReference type="InterPro" id="IPR036390">
    <property type="entry name" value="WH_DNA-bd_sf"/>
</dbReference>
<evidence type="ECO:0000259" key="10">
    <source>
        <dbReference type="Pfam" id="PF21982"/>
    </source>
</evidence>
<proteinExistence type="inferred from homology"/>
<dbReference type="InterPro" id="IPR053926">
    <property type="entry name" value="RecX_HTH_1st"/>
</dbReference>
<evidence type="ECO:0000256" key="1">
    <source>
        <dbReference type="ARBA" id="ARBA00004496"/>
    </source>
</evidence>
<feature type="domain" description="RecX third three-helical" evidence="9">
    <location>
        <begin position="177"/>
        <end position="223"/>
    </location>
</feature>
<evidence type="ECO:0000256" key="4">
    <source>
        <dbReference type="ARBA" id="ARBA00022490"/>
    </source>
</evidence>
<dbReference type="Gene3D" id="1.10.10.10">
    <property type="entry name" value="Winged helix-like DNA-binding domain superfamily/Winged helix DNA-binding domain"/>
    <property type="match status" value="3"/>
</dbReference>
<reference evidence="11 12" key="1">
    <citation type="submission" date="2023-03" db="EMBL/GenBank/DDBJ databases">
        <title>Bacillus Genome Sequencing.</title>
        <authorList>
            <person name="Dunlap C."/>
        </authorList>
    </citation>
    <scope>NUCLEOTIDE SEQUENCE [LARGE SCALE GENOMIC DNA]</scope>
    <source>
        <strain evidence="11 12">NRS-52</strain>
    </source>
</reference>
<keyword evidence="7" id="KW-0175">Coiled coil</keyword>
<dbReference type="RefSeq" id="WP_328276347.1">
    <property type="nucleotide sequence ID" value="NZ_JARTLD010000015.1"/>
</dbReference>
<dbReference type="Pfam" id="PF21981">
    <property type="entry name" value="RecX_HTH3"/>
    <property type="match status" value="1"/>
</dbReference>
<dbReference type="Proteomes" id="UP001343257">
    <property type="component" value="Unassembled WGS sequence"/>
</dbReference>
<comment type="subcellular location">
    <subcellularLocation>
        <location evidence="1 6">Cytoplasm</location>
    </subcellularLocation>
</comment>
<evidence type="ECO:0000313" key="11">
    <source>
        <dbReference type="EMBL" id="MED5016967.1"/>
    </source>
</evidence>
<keyword evidence="12" id="KW-1185">Reference proteome</keyword>
<gene>
    <name evidence="6" type="primary">recX</name>
    <name evidence="11" type="ORF">P9847_06565</name>
</gene>
<dbReference type="Pfam" id="PF21982">
    <property type="entry name" value="RecX_HTH1"/>
    <property type="match status" value="1"/>
</dbReference>
<dbReference type="SUPFAM" id="SSF46785">
    <property type="entry name" value="Winged helix' DNA-binding domain"/>
    <property type="match status" value="1"/>
</dbReference>
<dbReference type="InterPro" id="IPR053924">
    <property type="entry name" value="RecX_HTH_2nd"/>
</dbReference>
<evidence type="ECO:0000259" key="9">
    <source>
        <dbReference type="Pfam" id="PF21981"/>
    </source>
</evidence>
<evidence type="ECO:0000256" key="7">
    <source>
        <dbReference type="SAM" id="Coils"/>
    </source>
</evidence>
<evidence type="ECO:0000256" key="3">
    <source>
        <dbReference type="ARBA" id="ARBA00018111"/>
    </source>
</evidence>
<protein>
    <recommendedName>
        <fullName evidence="3 6">Regulatory protein RecX</fullName>
    </recommendedName>
</protein>
<dbReference type="PANTHER" id="PTHR33602:SF1">
    <property type="entry name" value="REGULATORY PROTEIN RECX FAMILY PROTEIN"/>
    <property type="match status" value="1"/>
</dbReference>
<feature type="domain" description="RecX second three-helical" evidence="8">
    <location>
        <begin position="130"/>
        <end position="171"/>
    </location>
</feature>
<comment type="caution">
    <text evidence="11">The sequence shown here is derived from an EMBL/GenBank/DDBJ whole genome shotgun (WGS) entry which is preliminary data.</text>
</comment>
<evidence type="ECO:0000259" key="8">
    <source>
        <dbReference type="Pfam" id="PF02631"/>
    </source>
</evidence>
<evidence type="ECO:0000256" key="2">
    <source>
        <dbReference type="ARBA" id="ARBA00009695"/>
    </source>
</evidence>
<organism evidence="11 12">
    <name type="scientific">Paenibacillus chibensis</name>
    <dbReference type="NCBI Taxonomy" id="59846"/>
    <lineage>
        <taxon>Bacteria</taxon>
        <taxon>Bacillati</taxon>
        <taxon>Bacillota</taxon>
        <taxon>Bacilli</taxon>
        <taxon>Bacillales</taxon>
        <taxon>Paenibacillaceae</taxon>
        <taxon>Paenibacillus</taxon>
    </lineage>
</organism>
<dbReference type="HAMAP" id="MF_01114">
    <property type="entry name" value="RecX"/>
    <property type="match status" value="1"/>
</dbReference>
<comment type="similarity">
    <text evidence="2 6">Belongs to the RecX family.</text>
</comment>
<dbReference type="Pfam" id="PF02631">
    <property type="entry name" value="RecX_HTH2"/>
    <property type="match status" value="1"/>
</dbReference>
<evidence type="ECO:0000256" key="5">
    <source>
        <dbReference type="ARBA" id="ARBA00023125"/>
    </source>
</evidence>
<dbReference type="InterPro" id="IPR011991">
    <property type="entry name" value="ArsR-like_HTH"/>
</dbReference>
<dbReference type="EMBL" id="JARTLD010000015">
    <property type="protein sequence ID" value="MED5016967.1"/>
    <property type="molecule type" value="Genomic_DNA"/>
</dbReference>
<keyword evidence="4 6" id="KW-0963">Cytoplasm</keyword>
<evidence type="ECO:0000256" key="6">
    <source>
        <dbReference type="HAMAP-Rule" id="MF_01114"/>
    </source>
</evidence>
<dbReference type="InterPro" id="IPR003783">
    <property type="entry name" value="Regulatory_RecX"/>
</dbReference>
<name>A0ABU6PQ15_9BACL</name>